<dbReference type="GO" id="GO:0008076">
    <property type="term" value="C:voltage-gated potassium channel complex"/>
    <property type="evidence" value="ECO:0007669"/>
    <property type="project" value="InterPro"/>
</dbReference>
<protein>
    <submittedName>
        <fullName evidence="16">Voltage-gated Ion Channel</fullName>
    </submittedName>
</protein>
<dbReference type="PANTHER" id="PTHR11537">
    <property type="entry name" value="VOLTAGE-GATED POTASSIUM CHANNEL"/>
    <property type="match status" value="1"/>
</dbReference>
<sequence length="2003" mass="226128">MDGTLPSYEAAMREARAYLRRRDLSSQEEIPLYFAWQRLYAAANANLSTDFLQETKQELRARQEARLAPRRGIPPPLFTSFDKVRRTSAQASAYLRTKTSSDVAIEMMARRYRREAEKLRSSREKLISSLDDADVKKTKPEQEVQVLLERFAHRGTGSDEDLPSGKSMRGKLTGIRSTDAKRIMKINPGVNNPEEDDEFGALSDDQLGTFAHKSKTRVLKPKGRLGVANSKGDFSDDFGLHDDPAKTAEWRGSSLSNVANVAAFAARVSDWRMPPDIDNEPQSTDLSRKRVKSTTARWGRLSGANELRESALVDGQEGDMTLNSSAGSSGLEDETLDLDDSPDLDTSTSSPTGRSKGVGKSSKDKATSNRDEQGANFGIRTNKSSASPDTFNVDAALARSNDVAARRSEFHQKLIQLSHAVGDMEVKIQGKQIEVTFKGALDRETESEQDGIATESSIKSSQLKQPSMARTGLDIIDNTSRERDVAGRTQGAHENDQYGEQFKTRAKGVKQSDERSTSIGGNDNSKKEQRFDGQQSDKSESDRHQFRGAAIPPAIYEGQLRQIQSSTTRASASSSASAAKTVHSGGDSEVDNTSVSRQQHRATKSQHEIEKGEDAQSISRSGEQLENHSKRASVQHKQSSVNQPALSDLDSDDESDDDFSDGPDTPNVKQHLRKHTKRELSRVSHDLEAQKRSKRSSSQSNVTRHHGKRNNYTSESDSANNKSDESSTDNDSRYEDQSLHTRHRSHNADRTQHRSQRRHSKRTQEFHSRSKKYYAREHDSRDVYFPFSLDLPPKEIKPTTRPKRNSKTWSDLRCKKPYKIPEDIVWPPGMEEECIARLGLNGHHPIAPPGLEHLVTEEQWGDYWTWLHWYSSWQMWYMKNDKTPKRKSGKEKRSEHHRASMDEYPDIKYAKHGSRRQDTKAQVGANWWVDIGSRKHEPLPQSREELSKTIINNIEKTEPLQLGPVETLTVEKSPTTTIIKQYDVDKIRGRPRHSGQGRRRFYRRIRRSVMTFFSRDLPLRRSPESIRAMPTKARLNFYLSNPEESLIGWRLQQLTMILLFVNICVMAAETVDGPRYGSSDPGYAYMPGDSFFNPVEAFFSFIYVVEFVVRWLTAPNQTHFWKTIPTWITFLAAIAALPRMADLGMGSDTGLADKFMYNMRILRAVRLIVLAQAYAGTKVLFRAVEAAIPPLTITMFFLITVVMVFATAIFYAEPCYDLQTCTFTDILNTGYFVMLTVATVGYGNQIPSLHNAGSLLLVCMVMIFGTIYFSMPLAIVGIKYELAWAEHDEFVRNSKLGLDNRRLLSKQFSSKLSIEASRRQLLNETTNDQALERIEAHTMKYASSMTCDRFYKLSQAILQVNSSLQCIISPTNAADTAKTLETVIQATKHRSDEASHALDGIMSVIKLHSRVCAESHELLTALRPQPKGDETDLDRFMSSTRVVNNVRMCVIVLSIGVFYLQTTSELQKTGVQTFLCQQNIHDFCARYDEPGCYVFKETSVSGSNITVEVTDQRIDFDCSIGDPDETCYASGVNFGSDNFPLVCSDVFLSRYGSEHVCKNRLCNPPVQFIFDMEPYWVYIESMFGTWFTFELGLRAYSHPVRRHLWGDMKFLGNVIFLIPFYVELVEFMIGERPTVVSAAVFFELERGTECFVGRNCMWWHKNILTQEMSEGFPTGKRVLVQNTHLTIIIDMLRSTWFSLVTFTTVGYGDLHPRTSLGKLVDIVGVIFSSCYTAMPLTLVGGQFYVCYEVHAQEKRLRKVKKCETAVSRIPKIDSPKAKVDTVDGLRTIPLLSPRTDSIVSLPSTAREDENVVSGQSYTHTTEVQMINSFFMMQKVFHETIKDISLLNQLGIERVNSMRKLSIEAATTLADVRQREQATETKIAENMEFCVTACMNFAGMIERITETKRTKKKKIIHTNALLAAAEQSSELMQTSTSTSSKSHKSNHSRKSITDDDASPNLQPKGKSFKRVATLSKILAAPNVQPQKSHKNHWAEFTNKKDHEG</sequence>
<evidence type="ECO:0000259" key="15">
    <source>
        <dbReference type="Pfam" id="PF07885"/>
    </source>
</evidence>
<gene>
    <name evidence="16" type="ORF">PHMEG_0003791</name>
</gene>
<feature type="transmembrane region" description="Helical" evidence="13">
    <location>
        <begin position="1223"/>
        <end position="1243"/>
    </location>
</feature>
<feature type="compositionally biased region" description="Polar residues" evidence="12">
    <location>
        <begin position="454"/>
        <end position="465"/>
    </location>
</feature>
<evidence type="ECO:0000313" key="16">
    <source>
        <dbReference type="EMBL" id="OWZ21635.1"/>
    </source>
</evidence>
<evidence type="ECO:0000256" key="2">
    <source>
        <dbReference type="ARBA" id="ARBA00022448"/>
    </source>
</evidence>
<dbReference type="PANTHER" id="PTHR11537:SF254">
    <property type="entry name" value="POTASSIUM VOLTAGE-GATED CHANNEL PROTEIN SHAB"/>
    <property type="match status" value="1"/>
</dbReference>
<evidence type="ECO:0000256" key="13">
    <source>
        <dbReference type="SAM" id="Phobius"/>
    </source>
</evidence>
<dbReference type="Pfam" id="PF07885">
    <property type="entry name" value="Ion_trans_2"/>
    <property type="match status" value="1"/>
</dbReference>
<dbReference type="GO" id="GO:0005249">
    <property type="term" value="F:voltage-gated potassium channel activity"/>
    <property type="evidence" value="ECO:0007669"/>
    <property type="project" value="InterPro"/>
</dbReference>
<dbReference type="STRING" id="4795.A0A225WVH0"/>
<name>A0A225WVH0_9STRA</name>
<feature type="compositionally biased region" description="Polar residues" evidence="12">
    <location>
        <begin position="635"/>
        <end position="645"/>
    </location>
</feature>
<dbReference type="EMBL" id="NBNE01000204">
    <property type="protein sequence ID" value="OWZ21635.1"/>
    <property type="molecule type" value="Genomic_DNA"/>
</dbReference>
<feature type="compositionally biased region" description="Basic and acidic residues" evidence="12">
    <location>
        <begin position="762"/>
        <end position="773"/>
    </location>
</feature>
<feature type="compositionally biased region" description="Low complexity" evidence="12">
    <location>
        <begin position="565"/>
        <end position="579"/>
    </location>
</feature>
<feature type="region of interest" description="Disordered" evidence="12">
    <location>
        <begin position="442"/>
        <end position="773"/>
    </location>
</feature>
<feature type="region of interest" description="Disordered" evidence="12">
    <location>
        <begin position="1925"/>
        <end position="2003"/>
    </location>
</feature>
<feature type="compositionally biased region" description="Low complexity" evidence="12">
    <location>
        <begin position="344"/>
        <end position="353"/>
    </location>
</feature>
<proteinExistence type="predicted"/>
<evidence type="ECO:0000256" key="6">
    <source>
        <dbReference type="ARBA" id="ARBA00022882"/>
    </source>
</evidence>
<keyword evidence="7" id="KW-0630">Potassium</keyword>
<feature type="transmembrane region" description="Helical" evidence="13">
    <location>
        <begin position="1161"/>
        <end position="1181"/>
    </location>
</feature>
<keyword evidence="17" id="KW-1185">Reference proteome</keyword>
<feature type="region of interest" description="Disordered" evidence="12">
    <location>
        <begin position="310"/>
        <end position="389"/>
    </location>
</feature>
<dbReference type="InterPro" id="IPR005821">
    <property type="entry name" value="Ion_trans_dom"/>
</dbReference>
<keyword evidence="9" id="KW-0406">Ion transport</keyword>
<evidence type="ECO:0000259" key="14">
    <source>
        <dbReference type="Pfam" id="PF00520"/>
    </source>
</evidence>
<dbReference type="PRINTS" id="PR00169">
    <property type="entry name" value="KCHANNEL"/>
</dbReference>
<feature type="compositionally biased region" description="Basic and acidic residues" evidence="12">
    <location>
        <begin position="479"/>
        <end position="496"/>
    </location>
</feature>
<feature type="compositionally biased region" description="Basic and acidic residues" evidence="12">
    <location>
        <begin position="722"/>
        <end position="739"/>
    </location>
</feature>
<evidence type="ECO:0000256" key="10">
    <source>
        <dbReference type="ARBA" id="ARBA00023136"/>
    </source>
</evidence>
<feature type="compositionally biased region" description="Acidic residues" evidence="12">
    <location>
        <begin position="331"/>
        <end position="343"/>
    </location>
</feature>
<evidence type="ECO:0000256" key="8">
    <source>
        <dbReference type="ARBA" id="ARBA00022989"/>
    </source>
</evidence>
<keyword evidence="2" id="KW-0813">Transport</keyword>
<organism evidence="16 17">
    <name type="scientific">Phytophthora megakarya</name>
    <dbReference type="NCBI Taxonomy" id="4795"/>
    <lineage>
        <taxon>Eukaryota</taxon>
        <taxon>Sar</taxon>
        <taxon>Stramenopiles</taxon>
        <taxon>Oomycota</taxon>
        <taxon>Peronosporomycetes</taxon>
        <taxon>Peronosporales</taxon>
        <taxon>Peronosporaceae</taxon>
        <taxon>Phytophthora</taxon>
    </lineage>
</organism>
<feature type="compositionally biased region" description="Acidic residues" evidence="12">
    <location>
        <begin position="649"/>
        <end position="661"/>
    </location>
</feature>
<keyword evidence="8 13" id="KW-1133">Transmembrane helix</keyword>
<evidence type="ECO:0000256" key="9">
    <source>
        <dbReference type="ARBA" id="ARBA00023065"/>
    </source>
</evidence>
<comment type="caution">
    <text evidence="16">The sequence shown here is derived from an EMBL/GenBank/DDBJ whole genome shotgun (WGS) entry which is preliminary data.</text>
</comment>
<feature type="transmembrane region" description="Helical" evidence="13">
    <location>
        <begin position="1124"/>
        <end position="1141"/>
    </location>
</feature>
<dbReference type="GO" id="GO:0001508">
    <property type="term" value="P:action potential"/>
    <property type="evidence" value="ECO:0007669"/>
    <property type="project" value="TreeGrafter"/>
</dbReference>
<evidence type="ECO:0000256" key="1">
    <source>
        <dbReference type="ARBA" id="ARBA00004141"/>
    </source>
</evidence>
<accession>A0A225WVH0</accession>
<feature type="compositionally biased region" description="Basic and acidic residues" evidence="12">
    <location>
        <begin position="524"/>
        <end position="545"/>
    </location>
</feature>
<keyword evidence="3" id="KW-0633">Potassium transport</keyword>
<feature type="compositionally biased region" description="Polar residues" evidence="12">
    <location>
        <begin position="379"/>
        <end position="389"/>
    </location>
</feature>
<keyword evidence="5" id="KW-0631">Potassium channel</keyword>
<keyword evidence="11" id="KW-0407">Ion channel</keyword>
<dbReference type="InterPro" id="IPR027359">
    <property type="entry name" value="Volt_channel_dom_sf"/>
</dbReference>
<evidence type="ECO:0000256" key="7">
    <source>
        <dbReference type="ARBA" id="ARBA00022958"/>
    </source>
</evidence>
<dbReference type="OrthoDB" id="69996at2759"/>
<dbReference type="Pfam" id="PF00520">
    <property type="entry name" value="Ion_trans"/>
    <property type="match status" value="1"/>
</dbReference>
<evidence type="ECO:0000313" key="17">
    <source>
        <dbReference type="Proteomes" id="UP000198211"/>
    </source>
</evidence>
<dbReference type="InterPro" id="IPR028325">
    <property type="entry name" value="VG_K_chnl"/>
</dbReference>
<evidence type="ECO:0000256" key="5">
    <source>
        <dbReference type="ARBA" id="ARBA00022826"/>
    </source>
</evidence>
<feature type="compositionally biased region" description="Basic residues" evidence="12">
    <location>
        <begin position="1940"/>
        <end position="1949"/>
    </location>
</feature>
<dbReference type="Proteomes" id="UP000198211">
    <property type="component" value="Unassembled WGS sequence"/>
</dbReference>
<evidence type="ECO:0000256" key="4">
    <source>
        <dbReference type="ARBA" id="ARBA00022692"/>
    </source>
</evidence>
<feature type="domain" description="Ion transport" evidence="14">
    <location>
        <begin position="1054"/>
        <end position="1280"/>
    </location>
</feature>
<evidence type="ECO:0000256" key="11">
    <source>
        <dbReference type="ARBA" id="ARBA00023303"/>
    </source>
</evidence>
<keyword evidence="4 13" id="KW-0812">Transmembrane</keyword>
<evidence type="ECO:0000256" key="12">
    <source>
        <dbReference type="SAM" id="MobiDB-lite"/>
    </source>
</evidence>
<feature type="compositionally biased region" description="Basic and acidic residues" evidence="12">
    <location>
        <begin position="605"/>
        <end position="614"/>
    </location>
</feature>
<dbReference type="Gene3D" id="1.20.120.350">
    <property type="entry name" value="Voltage-gated potassium channels. Chain C"/>
    <property type="match status" value="2"/>
</dbReference>
<keyword evidence="6" id="KW-0851">Voltage-gated channel</keyword>
<feature type="compositionally biased region" description="Basic and acidic residues" evidence="12">
    <location>
        <begin position="361"/>
        <end position="373"/>
    </location>
</feature>
<feature type="compositionally biased region" description="Basic and acidic residues" evidence="12">
    <location>
        <begin position="678"/>
        <end position="691"/>
    </location>
</feature>
<dbReference type="Gene3D" id="1.10.287.70">
    <property type="match status" value="2"/>
</dbReference>
<dbReference type="SUPFAM" id="SSF81324">
    <property type="entry name" value="Voltage-gated potassium channels"/>
    <property type="match status" value="2"/>
</dbReference>
<feature type="domain" description="Potassium channel" evidence="15">
    <location>
        <begin position="1690"/>
        <end position="1740"/>
    </location>
</feature>
<dbReference type="InterPro" id="IPR013099">
    <property type="entry name" value="K_chnl_dom"/>
</dbReference>
<feature type="transmembrane region" description="Helical" evidence="13">
    <location>
        <begin position="1187"/>
        <end position="1211"/>
    </location>
</feature>
<feature type="transmembrane region" description="Helical" evidence="13">
    <location>
        <begin position="1091"/>
        <end position="1112"/>
    </location>
</feature>
<feature type="region of interest" description="Disordered" evidence="12">
    <location>
        <begin position="272"/>
        <end position="297"/>
    </location>
</feature>
<comment type="subcellular location">
    <subcellularLocation>
        <location evidence="1">Membrane</location>
        <topology evidence="1">Multi-pass membrane protein</topology>
    </subcellularLocation>
</comment>
<feature type="compositionally biased region" description="Polar residues" evidence="12">
    <location>
        <begin position="710"/>
        <end position="721"/>
    </location>
</feature>
<reference evidence="17" key="1">
    <citation type="submission" date="2017-03" db="EMBL/GenBank/DDBJ databases">
        <title>Phytopthora megakarya and P. palmivora, two closely related causual agents of cacao black pod achieved similar genome size and gene model numbers by different mechanisms.</title>
        <authorList>
            <person name="Ali S."/>
            <person name="Shao J."/>
            <person name="Larry D.J."/>
            <person name="Kronmiller B."/>
            <person name="Shen D."/>
            <person name="Strem M.D."/>
            <person name="Melnick R.L."/>
            <person name="Guiltinan M.J."/>
            <person name="Tyler B.M."/>
            <person name="Meinhardt L.W."/>
            <person name="Bailey B.A."/>
        </authorList>
    </citation>
    <scope>NUCLEOTIDE SEQUENCE [LARGE SCALE GENOMIC DNA]</scope>
    <source>
        <strain evidence="17">zdho120</strain>
    </source>
</reference>
<feature type="transmembrane region" description="Helical" evidence="13">
    <location>
        <begin position="1255"/>
        <end position="1278"/>
    </location>
</feature>
<evidence type="ECO:0000256" key="3">
    <source>
        <dbReference type="ARBA" id="ARBA00022538"/>
    </source>
</evidence>
<keyword evidence="10 13" id="KW-0472">Membrane</keyword>